<dbReference type="AlphaFoldDB" id="A0A7C9QVG0"/>
<dbReference type="Proteomes" id="UP000480684">
    <property type="component" value="Unassembled WGS sequence"/>
</dbReference>
<gene>
    <name evidence="2" type="ORF">G4223_16150</name>
</gene>
<keyword evidence="1" id="KW-0175">Coiled coil</keyword>
<organism evidence="2 3">
    <name type="scientific">Magnetospirillum aberrantis SpK</name>
    <dbReference type="NCBI Taxonomy" id="908842"/>
    <lineage>
        <taxon>Bacteria</taxon>
        <taxon>Pseudomonadati</taxon>
        <taxon>Pseudomonadota</taxon>
        <taxon>Alphaproteobacteria</taxon>
        <taxon>Rhodospirillales</taxon>
        <taxon>Rhodospirillaceae</taxon>
        <taxon>Magnetospirillum</taxon>
    </lineage>
</organism>
<name>A0A7C9QVG0_9PROT</name>
<evidence type="ECO:0000313" key="2">
    <source>
        <dbReference type="EMBL" id="NFV81643.1"/>
    </source>
</evidence>
<keyword evidence="3" id="KW-1185">Reference proteome</keyword>
<dbReference type="EMBL" id="JAAIYP010000042">
    <property type="protein sequence ID" value="NFV81643.1"/>
    <property type="molecule type" value="Genomic_DNA"/>
</dbReference>
<dbReference type="RefSeq" id="WP_163681887.1">
    <property type="nucleotide sequence ID" value="NZ_JAAIYP010000042.1"/>
</dbReference>
<evidence type="ECO:0000256" key="1">
    <source>
        <dbReference type="SAM" id="Coils"/>
    </source>
</evidence>
<feature type="coiled-coil region" evidence="1">
    <location>
        <begin position="1"/>
        <end position="35"/>
    </location>
</feature>
<evidence type="ECO:0000313" key="3">
    <source>
        <dbReference type="Proteomes" id="UP000480684"/>
    </source>
</evidence>
<reference evidence="2 3" key="1">
    <citation type="submission" date="2020-02" db="EMBL/GenBank/DDBJ databases">
        <authorList>
            <person name="Dziuba M."/>
            <person name="Kuznetsov B."/>
            <person name="Mardanov A."/>
            <person name="Ravin N."/>
            <person name="Grouzdev D."/>
        </authorList>
    </citation>
    <scope>NUCLEOTIDE SEQUENCE [LARGE SCALE GENOMIC DNA]</scope>
    <source>
        <strain evidence="2 3">SpK</strain>
    </source>
</reference>
<comment type="caution">
    <text evidence="2">The sequence shown here is derived from an EMBL/GenBank/DDBJ whole genome shotgun (WGS) entry which is preliminary data.</text>
</comment>
<proteinExistence type="predicted"/>
<protein>
    <submittedName>
        <fullName evidence="2">Uncharacterized protein</fullName>
    </submittedName>
</protein>
<accession>A0A7C9QVG0</accession>
<sequence>MTATEFELTELRAELERLRDENAELRAEIEEMQREADLDACHAAGLSAQIKALIAEGDRCPNKAAHPLLVRGPYTNSMTGETMTKTAAYPLYREAFDAEARELGFESPENLRA</sequence>